<proteinExistence type="predicted"/>
<reference evidence="1 2" key="1">
    <citation type="submission" date="2020-02" db="EMBL/GenBank/DDBJ databases">
        <authorList>
            <person name="Ma Q."/>
            <person name="Huang Y."/>
            <person name="Song X."/>
            <person name="Pei D."/>
        </authorList>
    </citation>
    <scope>NUCLEOTIDE SEQUENCE [LARGE SCALE GENOMIC DNA]</scope>
    <source>
        <strain evidence="1">Sxm20200214</strain>
        <tissue evidence="1">Leaf</tissue>
    </source>
</reference>
<protein>
    <submittedName>
        <fullName evidence="1">Uncharacterized protein</fullName>
    </submittedName>
</protein>
<evidence type="ECO:0000313" key="1">
    <source>
        <dbReference type="EMBL" id="KAG2245836.1"/>
    </source>
</evidence>
<accession>A0A8X7TLT3</accession>
<gene>
    <name evidence="1" type="ORF">Bca52824_085464</name>
</gene>
<comment type="caution">
    <text evidence="1">The sequence shown here is derived from an EMBL/GenBank/DDBJ whole genome shotgun (WGS) entry which is preliminary data.</text>
</comment>
<dbReference type="EMBL" id="JAAMPC010000017">
    <property type="protein sequence ID" value="KAG2245836.1"/>
    <property type="molecule type" value="Genomic_DNA"/>
</dbReference>
<sequence length="88" mass="9944">MIIVKFQRKNCGPKVKRLVIKGEVVEDAAEKEGDVRRAAVIAEAKLISTKMSSSSMLSVFLIIETLCFLKLRLVSSRGRERDKYEILC</sequence>
<dbReference type="AlphaFoldDB" id="A0A8X7TLT3"/>
<dbReference type="Proteomes" id="UP000886595">
    <property type="component" value="Unassembled WGS sequence"/>
</dbReference>
<organism evidence="1 2">
    <name type="scientific">Brassica carinata</name>
    <name type="common">Ethiopian mustard</name>
    <name type="synonym">Abyssinian cabbage</name>
    <dbReference type="NCBI Taxonomy" id="52824"/>
    <lineage>
        <taxon>Eukaryota</taxon>
        <taxon>Viridiplantae</taxon>
        <taxon>Streptophyta</taxon>
        <taxon>Embryophyta</taxon>
        <taxon>Tracheophyta</taxon>
        <taxon>Spermatophyta</taxon>
        <taxon>Magnoliopsida</taxon>
        <taxon>eudicotyledons</taxon>
        <taxon>Gunneridae</taxon>
        <taxon>Pentapetalae</taxon>
        <taxon>rosids</taxon>
        <taxon>malvids</taxon>
        <taxon>Brassicales</taxon>
        <taxon>Brassicaceae</taxon>
        <taxon>Brassiceae</taxon>
        <taxon>Brassica</taxon>
    </lineage>
</organism>
<evidence type="ECO:0000313" key="2">
    <source>
        <dbReference type="Proteomes" id="UP000886595"/>
    </source>
</evidence>
<keyword evidence="2" id="KW-1185">Reference proteome</keyword>
<name>A0A8X7TLT3_BRACI</name>